<keyword evidence="1" id="KW-1133">Transmembrane helix</keyword>
<keyword evidence="1" id="KW-0472">Membrane</keyword>
<evidence type="ECO:0000256" key="1">
    <source>
        <dbReference type="SAM" id="Phobius"/>
    </source>
</evidence>
<evidence type="ECO:0000313" key="3">
    <source>
        <dbReference type="Proteomes" id="UP000053593"/>
    </source>
</evidence>
<keyword evidence="1" id="KW-0812">Transmembrane</keyword>
<dbReference type="PANTHER" id="PTHR34187:SF2">
    <property type="entry name" value="DUF202 DOMAIN-CONTAINING PROTEIN"/>
    <property type="match status" value="1"/>
</dbReference>
<feature type="transmembrane region" description="Helical" evidence="1">
    <location>
        <begin position="61"/>
        <end position="85"/>
    </location>
</feature>
<accession>A0A0D0CZ03</accession>
<dbReference type="HOGENOM" id="CLU_120561_2_0_1"/>
<organism evidence="2 3">
    <name type="scientific">Collybiopsis luxurians FD-317 M1</name>
    <dbReference type="NCBI Taxonomy" id="944289"/>
    <lineage>
        <taxon>Eukaryota</taxon>
        <taxon>Fungi</taxon>
        <taxon>Dikarya</taxon>
        <taxon>Basidiomycota</taxon>
        <taxon>Agaricomycotina</taxon>
        <taxon>Agaricomycetes</taxon>
        <taxon>Agaricomycetidae</taxon>
        <taxon>Agaricales</taxon>
        <taxon>Marasmiineae</taxon>
        <taxon>Omphalotaceae</taxon>
        <taxon>Collybiopsis</taxon>
        <taxon>Collybiopsis luxurians</taxon>
    </lineage>
</organism>
<dbReference type="InterPro" id="IPR052053">
    <property type="entry name" value="IM_YidH-like"/>
</dbReference>
<gene>
    <name evidence="2" type="ORF">GYMLUDRAFT_243401</name>
</gene>
<dbReference type="PANTHER" id="PTHR34187">
    <property type="entry name" value="FGR18P"/>
    <property type="match status" value="1"/>
</dbReference>
<feature type="transmembrane region" description="Helical" evidence="1">
    <location>
        <begin position="105"/>
        <end position="124"/>
    </location>
</feature>
<sequence>MLSTSLVVQNTGSTARDFCFLERNALSHLKLALLFSVLSSSLILHVRLVPDAGENSKGSSVNLPLASLEFAAAILAILGGLYEYLNGFRDLMHTRAFLAGTKSHLAIMVVIVAIILVTCVILLADKDL</sequence>
<dbReference type="Proteomes" id="UP000053593">
    <property type="component" value="Unassembled WGS sequence"/>
</dbReference>
<protein>
    <recommendedName>
        <fullName evidence="4">DUF202 domain-containing protein</fullName>
    </recommendedName>
</protein>
<evidence type="ECO:0000313" key="2">
    <source>
        <dbReference type="EMBL" id="KIK61718.1"/>
    </source>
</evidence>
<evidence type="ECO:0008006" key="4">
    <source>
        <dbReference type="Google" id="ProtNLM"/>
    </source>
</evidence>
<feature type="transmembrane region" description="Helical" evidence="1">
    <location>
        <begin position="31"/>
        <end position="49"/>
    </location>
</feature>
<proteinExistence type="predicted"/>
<dbReference type="EMBL" id="KN834770">
    <property type="protein sequence ID" value="KIK61718.1"/>
    <property type="molecule type" value="Genomic_DNA"/>
</dbReference>
<name>A0A0D0CZ03_9AGAR</name>
<keyword evidence="3" id="KW-1185">Reference proteome</keyword>
<reference evidence="2 3" key="1">
    <citation type="submission" date="2014-04" db="EMBL/GenBank/DDBJ databases">
        <title>Evolutionary Origins and Diversification of the Mycorrhizal Mutualists.</title>
        <authorList>
            <consortium name="DOE Joint Genome Institute"/>
            <consortium name="Mycorrhizal Genomics Consortium"/>
            <person name="Kohler A."/>
            <person name="Kuo A."/>
            <person name="Nagy L.G."/>
            <person name="Floudas D."/>
            <person name="Copeland A."/>
            <person name="Barry K.W."/>
            <person name="Cichocki N."/>
            <person name="Veneault-Fourrey C."/>
            <person name="LaButti K."/>
            <person name="Lindquist E.A."/>
            <person name="Lipzen A."/>
            <person name="Lundell T."/>
            <person name="Morin E."/>
            <person name="Murat C."/>
            <person name="Riley R."/>
            <person name="Ohm R."/>
            <person name="Sun H."/>
            <person name="Tunlid A."/>
            <person name="Henrissat B."/>
            <person name="Grigoriev I.V."/>
            <person name="Hibbett D.S."/>
            <person name="Martin F."/>
        </authorList>
    </citation>
    <scope>NUCLEOTIDE SEQUENCE [LARGE SCALE GENOMIC DNA]</scope>
    <source>
        <strain evidence="2 3">FD-317 M1</strain>
    </source>
</reference>
<dbReference type="AlphaFoldDB" id="A0A0D0CZ03"/>